<dbReference type="InterPro" id="IPR030873">
    <property type="entry name" value="Protease_BepA"/>
</dbReference>
<evidence type="ECO:0000256" key="8">
    <source>
        <dbReference type="HAMAP-Rule" id="MF_00997"/>
    </source>
</evidence>
<dbReference type="GO" id="GO:0008270">
    <property type="term" value="F:zinc ion binding"/>
    <property type="evidence" value="ECO:0007669"/>
    <property type="project" value="UniProtKB-UniRule"/>
</dbReference>
<dbReference type="EMBL" id="JACNEP010000016">
    <property type="protein sequence ID" value="MBC3767352.1"/>
    <property type="molecule type" value="Genomic_DNA"/>
</dbReference>
<dbReference type="CDD" id="cd07333">
    <property type="entry name" value="M48C_bepA_like"/>
    <property type="match status" value="1"/>
</dbReference>
<dbReference type="GO" id="GO:0042597">
    <property type="term" value="C:periplasmic space"/>
    <property type="evidence" value="ECO:0007669"/>
    <property type="project" value="UniProtKB-SubCell"/>
</dbReference>
<gene>
    <name evidence="10" type="ORF">H8B19_15855</name>
</gene>
<reference evidence="10" key="1">
    <citation type="journal article" date="2018" name="Int. J. Syst. Evol. Microbiol.">
        <title>Neptunicella marina gen. nov., sp. nov., isolated from surface seawater.</title>
        <authorList>
            <person name="Liu X."/>
            <person name="Lai Q."/>
            <person name="Du Y."/>
            <person name="Zhang X."/>
            <person name="Liu Z."/>
            <person name="Sun F."/>
            <person name="Shao Z."/>
        </authorList>
    </citation>
    <scope>NUCLEOTIDE SEQUENCE</scope>
    <source>
        <strain evidence="10">S27-2</strain>
    </source>
</reference>
<dbReference type="PANTHER" id="PTHR22726">
    <property type="entry name" value="METALLOENDOPEPTIDASE OMA1"/>
    <property type="match status" value="1"/>
</dbReference>
<dbReference type="GO" id="GO:0016020">
    <property type="term" value="C:membrane"/>
    <property type="evidence" value="ECO:0007669"/>
    <property type="project" value="InterPro"/>
</dbReference>
<comment type="subcellular location">
    <subcellularLocation>
        <location evidence="8">Periplasm</location>
    </subcellularLocation>
</comment>
<dbReference type="HAMAP" id="MF_00997">
    <property type="entry name" value="Protease_BepA"/>
    <property type="match status" value="1"/>
</dbReference>
<feature type="active site" evidence="8">
    <location>
        <position position="134"/>
    </location>
</feature>
<dbReference type="AlphaFoldDB" id="A0A8J6IXV8"/>
<evidence type="ECO:0000313" key="11">
    <source>
        <dbReference type="Proteomes" id="UP000601768"/>
    </source>
</evidence>
<keyword evidence="4 8" id="KW-0574">Periplasm</keyword>
<organism evidence="10 11">
    <name type="scientific">Neptunicella marina</name>
    <dbReference type="NCBI Taxonomy" id="2125989"/>
    <lineage>
        <taxon>Bacteria</taxon>
        <taxon>Pseudomonadati</taxon>
        <taxon>Pseudomonadota</taxon>
        <taxon>Gammaproteobacteria</taxon>
        <taxon>Alteromonadales</taxon>
        <taxon>Alteromonadaceae</taxon>
        <taxon>Neptunicella</taxon>
    </lineage>
</organism>
<feature type="binding site" evidence="8">
    <location>
        <position position="137"/>
    </location>
    <ligand>
        <name>Zn(2+)</name>
        <dbReference type="ChEBI" id="CHEBI:29105"/>
        <note>catalytic</note>
    </ligand>
</feature>
<keyword evidence="11" id="KW-1185">Reference proteome</keyword>
<feature type="chain" id="PRO_5035348494" description="Putative beta-barrel assembly-enhancing protease" evidence="8">
    <location>
        <begin position="18"/>
        <end position="482"/>
    </location>
</feature>
<reference evidence="10" key="2">
    <citation type="submission" date="2020-08" db="EMBL/GenBank/DDBJ databases">
        <authorList>
            <person name="Lai Q."/>
        </authorList>
    </citation>
    <scope>NUCLEOTIDE SEQUENCE</scope>
    <source>
        <strain evidence="10">S27-2</strain>
    </source>
</reference>
<dbReference type="SUPFAM" id="SSF48452">
    <property type="entry name" value="TPR-like"/>
    <property type="match status" value="1"/>
</dbReference>
<evidence type="ECO:0000256" key="3">
    <source>
        <dbReference type="ARBA" id="ARBA00022729"/>
    </source>
</evidence>
<dbReference type="Gene3D" id="3.30.2010.10">
    <property type="entry name" value="Metalloproteases ('zincins'), catalytic domain"/>
    <property type="match status" value="1"/>
</dbReference>
<comment type="similarity">
    <text evidence="8">Belongs to the peptidase M48 family. BepA subfamily.</text>
</comment>
<dbReference type="PANTHER" id="PTHR22726:SF1">
    <property type="entry name" value="METALLOENDOPEPTIDASE OMA1, MITOCHONDRIAL"/>
    <property type="match status" value="1"/>
</dbReference>
<dbReference type="EC" id="3.4.-.-" evidence="8"/>
<evidence type="ECO:0000256" key="4">
    <source>
        <dbReference type="ARBA" id="ARBA00022764"/>
    </source>
</evidence>
<dbReference type="GO" id="GO:0051603">
    <property type="term" value="P:proteolysis involved in protein catabolic process"/>
    <property type="evidence" value="ECO:0007669"/>
    <property type="project" value="TreeGrafter"/>
</dbReference>
<keyword evidence="7 8" id="KW-0482">Metalloprotease</keyword>
<evidence type="ECO:0000256" key="6">
    <source>
        <dbReference type="ARBA" id="ARBA00022833"/>
    </source>
</evidence>
<comment type="cofactor">
    <cofactor evidence="8">
        <name>Zn(2+)</name>
        <dbReference type="ChEBI" id="CHEBI:29105"/>
    </cofactor>
    <text evidence="8">Binds 1 zinc ion per subunit.</text>
</comment>
<feature type="binding site" evidence="8">
    <location>
        <position position="133"/>
    </location>
    <ligand>
        <name>Zn(2+)</name>
        <dbReference type="ChEBI" id="CHEBI:29105"/>
        <note>catalytic</note>
    </ligand>
</feature>
<sequence precursor="true">MQRLLVLLLALSFSVSAAQSININNKKNDLPEIGVVASHVMSIEREQAIGDIYMRQLRAQAPIVNDPLLEEYIQDIGNKLVAQADNVKFPFQFFLLNSPDINAFAFFGGHIAVHTGLILNASNESELAAVLSHEITHITQRHMARKIEASQASSPLQMASLLGGLLVAMANPEAGIAAISASSAAAQQSSINYTRSNENEADRLGMKVLANAGYDVNAAADFFGKLAAQYRFVSKPPAFLLTHPVPESRIADAKARAHLYAQHHPTPSLNFALAKARIVARYGTNKNNSQVYFDDLSELPDAISQAAAAYGKTLMLFEQQKYQQAQIMLAPLIKADPTNLFYMDTQTDIFLEQQQYQQAVDMLQPQLAKMPRNRVLSLNMANALFKLKQFAKGEQLIKDYLLVNPEHTLSYQLLIDAYTENQQKLELHQARAEYFALLSIYPKAIDELQTAYNFTNDNTLAKQRIRARIDQFRDADKKLRSM</sequence>
<dbReference type="Proteomes" id="UP000601768">
    <property type="component" value="Unassembled WGS sequence"/>
</dbReference>
<evidence type="ECO:0000256" key="1">
    <source>
        <dbReference type="ARBA" id="ARBA00022670"/>
    </source>
</evidence>
<keyword evidence="5 8" id="KW-0378">Hydrolase</keyword>
<comment type="caution">
    <text evidence="10">The sequence shown here is derived from an EMBL/GenBank/DDBJ whole genome shotgun (WGS) entry which is preliminary data.</text>
</comment>
<keyword evidence="3 8" id="KW-0732">Signal</keyword>
<keyword evidence="1 8" id="KW-0645">Protease</keyword>
<feature type="signal peptide" evidence="8">
    <location>
        <begin position="1"/>
        <end position="17"/>
    </location>
</feature>
<evidence type="ECO:0000256" key="5">
    <source>
        <dbReference type="ARBA" id="ARBA00022801"/>
    </source>
</evidence>
<dbReference type="Gene3D" id="1.25.40.10">
    <property type="entry name" value="Tetratricopeptide repeat domain"/>
    <property type="match status" value="1"/>
</dbReference>
<comment type="function">
    <text evidence="8">Functions as both a chaperone and a metalloprotease. Maintains the integrity of the outer membrane by promoting either the assembly or the elimination of outer membrane proteins, depending on their folding state.</text>
</comment>
<evidence type="ECO:0000256" key="2">
    <source>
        <dbReference type="ARBA" id="ARBA00022723"/>
    </source>
</evidence>
<evidence type="ECO:0000256" key="7">
    <source>
        <dbReference type="ARBA" id="ARBA00023049"/>
    </source>
</evidence>
<evidence type="ECO:0000259" key="9">
    <source>
        <dbReference type="Pfam" id="PF01435"/>
    </source>
</evidence>
<evidence type="ECO:0000313" key="10">
    <source>
        <dbReference type="EMBL" id="MBC3767352.1"/>
    </source>
</evidence>
<keyword evidence="2 8" id="KW-0479">Metal-binding</keyword>
<feature type="active site" description="Proton donor" evidence="8">
    <location>
        <position position="202"/>
    </location>
</feature>
<dbReference type="InterPro" id="IPR001915">
    <property type="entry name" value="Peptidase_M48"/>
</dbReference>
<dbReference type="GO" id="GO:0004222">
    <property type="term" value="F:metalloendopeptidase activity"/>
    <property type="evidence" value="ECO:0007669"/>
    <property type="project" value="InterPro"/>
</dbReference>
<dbReference type="RefSeq" id="WP_186507871.1">
    <property type="nucleotide sequence ID" value="NZ_JACNEP010000016.1"/>
</dbReference>
<dbReference type="InterPro" id="IPR011990">
    <property type="entry name" value="TPR-like_helical_dom_sf"/>
</dbReference>
<name>A0A8J6IXV8_9ALTE</name>
<proteinExistence type="inferred from homology"/>
<protein>
    <recommendedName>
        <fullName evidence="8">Putative beta-barrel assembly-enhancing protease</fullName>
        <ecNumber evidence="8">3.4.-.-</ecNumber>
    </recommendedName>
</protein>
<keyword evidence="6 8" id="KW-0862">Zinc</keyword>
<feature type="domain" description="Peptidase M48" evidence="9">
    <location>
        <begin position="68"/>
        <end position="256"/>
    </location>
</feature>
<feature type="binding site" evidence="8">
    <location>
        <position position="198"/>
    </location>
    <ligand>
        <name>Zn(2+)</name>
        <dbReference type="ChEBI" id="CHEBI:29105"/>
        <note>catalytic</note>
    </ligand>
</feature>
<accession>A0A8J6IXV8</accession>
<dbReference type="Pfam" id="PF01435">
    <property type="entry name" value="Peptidase_M48"/>
    <property type="match status" value="1"/>
</dbReference>
<dbReference type="Pfam" id="PF14559">
    <property type="entry name" value="TPR_19"/>
    <property type="match status" value="1"/>
</dbReference>
<dbReference type="InterPro" id="IPR051156">
    <property type="entry name" value="Mito/Outer_Membr_Metalloprot"/>
</dbReference>